<dbReference type="InterPro" id="IPR046896">
    <property type="entry name" value="Cup1-like_N"/>
</dbReference>
<name>A0AAD9MBC1_9PEZI</name>
<feature type="region of interest" description="Disordered" evidence="1">
    <location>
        <begin position="47"/>
        <end position="83"/>
    </location>
</feature>
<protein>
    <recommendedName>
        <fullName evidence="2">LYR motif-containing protein Cup1-like N-terminal domain-containing protein</fullName>
    </recommendedName>
</protein>
<evidence type="ECO:0000256" key="1">
    <source>
        <dbReference type="SAM" id="MobiDB-lite"/>
    </source>
</evidence>
<dbReference type="CDD" id="cd20273">
    <property type="entry name" value="Complex1_LYR_unchar"/>
    <property type="match status" value="1"/>
</dbReference>
<reference evidence="3" key="1">
    <citation type="journal article" date="2023" name="Mol. Plant Microbe Interact.">
        <title>Elucidating the Obligate Nature and Biological Capacity of an Invasive Fungal Corn Pathogen.</title>
        <authorList>
            <person name="MacCready J.S."/>
            <person name="Roggenkamp E.M."/>
            <person name="Gdanetz K."/>
            <person name="Chilvers M.I."/>
        </authorList>
    </citation>
    <scope>NUCLEOTIDE SEQUENCE</scope>
    <source>
        <strain evidence="3">PM02</strain>
    </source>
</reference>
<evidence type="ECO:0000313" key="3">
    <source>
        <dbReference type="EMBL" id="KAK2069947.1"/>
    </source>
</evidence>
<feature type="domain" description="LYR motif-containing protein Cup1-like N-terminal" evidence="2">
    <location>
        <begin position="17"/>
        <end position="122"/>
    </location>
</feature>
<gene>
    <name evidence="3" type="ORF">P8C59_004487</name>
</gene>
<comment type="caution">
    <text evidence="3">The sequence shown here is derived from an EMBL/GenBank/DDBJ whole genome shotgun (WGS) entry which is preliminary data.</text>
</comment>
<dbReference type="Proteomes" id="UP001217918">
    <property type="component" value="Unassembled WGS sequence"/>
</dbReference>
<feature type="compositionally biased region" description="Polar residues" evidence="1">
    <location>
        <begin position="207"/>
        <end position="216"/>
    </location>
</feature>
<feature type="region of interest" description="Disordered" evidence="1">
    <location>
        <begin position="167"/>
        <end position="253"/>
    </location>
</feature>
<proteinExistence type="predicted"/>
<accession>A0AAD9MBC1</accession>
<feature type="compositionally biased region" description="Pro residues" evidence="1">
    <location>
        <begin position="236"/>
        <end position="248"/>
    </location>
</feature>
<keyword evidence="4" id="KW-1185">Reference proteome</keyword>
<evidence type="ECO:0000313" key="4">
    <source>
        <dbReference type="Proteomes" id="UP001217918"/>
    </source>
</evidence>
<dbReference type="Pfam" id="PF20263">
    <property type="entry name" value="LYRM2-like"/>
    <property type="match status" value="1"/>
</dbReference>
<dbReference type="AlphaFoldDB" id="A0AAD9MBC1"/>
<feature type="compositionally biased region" description="Polar residues" evidence="1">
    <location>
        <begin position="178"/>
        <end position="194"/>
    </location>
</feature>
<dbReference type="EMBL" id="JAQQPM010000003">
    <property type="protein sequence ID" value="KAK2069947.1"/>
    <property type="molecule type" value="Genomic_DNA"/>
</dbReference>
<organism evidence="3 4">
    <name type="scientific">Phyllachora maydis</name>
    <dbReference type="NCBI Taxonomy" id="1825666"/>
    <lineage>
        <taxon>Eukaryota</taxon>
        <taxon>Fungi</taxon>
        <taxon>Dikarya</taxon>
        <taxon>Ascomycota</taxon>
        <taxon>Pezizomycotina</taxon>
        <taxon>Sordariomycetes</taxon>
        <taxon>Sordariomycetidae</taxon>
        <taxon>Phyllachorales</taxon>
        <taxon>Phyllachoraceae</taxon>
        <taxon>Phyllachora</taxon>
    </lineage>
</organism>
<evidence type="ECO:0000259" key="2">
    <source>
        <dbReference type="Pfam" id="PF20263"/>
    </source>
</evidence>
<sequence length="496" mass="54138">MPAPRPPAALRISTIHLYRHLLREATYLPPPARPYIFGRIREQFHRHRRYRPPPPPPPADAHHHNSKNPARRPQPGPTTPRHLRQARHALRHLRAANAGDLRRMRHVLQLVFGAVGPRRRELVAELVAPSSAPPAHAAAAREEEVGQLRRAAAHQVLQAALEAVAGRTTGSEPPPLGTQPSPDGSSTSFESRAASQAHGIFKGETTPGKTESSAAQSPRPAKKTALDPTSSGVELPQPPSSGPPPPTSSPKDLHVVDWLDTWNHAKIQALARSQATQGFEDVPRTVKSPRQADPARFVPAINIWGKPLHARLARNKLKRGWKALIARVQPPVPAAQWDLLRDLATGQVAGTKAWAVPARRPTARSGGEARGDAPWKWREYATRRVQIVDRDKAARNRALSGEVDDTSPVPRPALGLGRLTTRRWRRMYTDIWSKMAKMDEVAPTPGAQRQAPAWKVTWGQTKFVPPPASARQLAFLADAPGLAEGGPAKSGTRTGG</sequence>